<sequence length="95" mass="10231">MSRLAALVPPKIASPSAIGAPQSAARMTRVVEFYSKLPKGAAPKKSAGLNPLARYKARYFDGENASAAPLLHAIGGLFLIGYTIDYNMHLKHHKK</sequence>
<keyword evidence="3" id="KW-1185">Reference proteome</keyword>
<protein>
    <submittedName>
        <fullName evidence="2">SPOSA6832_01694-mRNA-1:cds</fullName>
    </submittedName>
</protein>
<dbReference type="GO" id="GO:0046933">
    <property type="term" value="F:proton-transporting ATP synthase activity, rotational mechanism"/>
    <property type="evidence" value="ECO:0007669"/>
    <property type="project" value="TreeGrafter"/>
</dbReference>
<dbReference type="Proteomes" id="UP000243876">
    <property type="component" value="Unassembled WGS sequence"/>
</dbReference>
<evidence type="ECO:0000313" key="3">
    <source>
        <dbReference type="Proteomes" id="UP000243876"/>
    </source>
</evidence>
<keyword evidence="1" id="KW-1133">Transmembrane helix</keyword>
<proteinExistence type="predicted"/>
<keyword evidence="1" id="KW-0812">Transmembrane</keyword>
<organism evidence="2 3">
    <name type="scientific">Sporidiobolus salmonicolor</name>
    <name type="common">Yeast-like fungus</name>
    <name type="synonym">Sporobolomyces salmonicolor</name>
    <dbReference type="NCBI Taxonomy" id="5005"/>
    <lineage>
        <taxon>Eukaryota</taxon>
        <taxon>Fungi</taxon>
        <taxon>Dikarya</taxon>
        <taxon>Basidiomycota</taxon>
        <taxon>Pucciniomycotina</taxon>
        <taxon>Microbotryomycetes</taxon>
        <taxon>Sporidiobolales</taxon>
        <taxon>Sporidiobolaceae</taxon>
        <taxon>Sporobolomyces</taxon>
    </lineage>
</organism>
<feature type="transmembrane region" description="Helical" evidence="1">
    <location>
        <begin position="65"/>
        <end position="84"/>
    </location>
</feature>
<dbReference type="InterPro" id="IPR019727">
    <property type="entry name" value="ATP_synth_F0_fsu_mt_fun"/>
</dbReference>
<dbReference type="OrthoDB" id="5561579at2759"/>
<evidence type="ECO:0000313" key="2">
    <source>
        <dbReference type="EMBL" id="CEQ40105.1"/>
    </source>
</evidence>
<keyword evidence="1" id="KW-0472">Membrane</keyword>
<accession>A0A0D6EKD7</accession>
<dbReference type="Pfam" id="PF10791">
    <property type="entry name" value="F1F0-ATPsyn_F"/>
    <property type="match status" value="1"/>
</dbReference>
<evidence type="ECO:0000256" key="1">
    <source>
        <dbReference type="SAM" id="Phobius"/>
    </source>
</evidence>
<dbReference type="AlphaFoldDB" id="A0A0D6EKD7"/>
<gene>
    <name evidence="2" type="primary">SPOSA6832_01694</name>
</gene>
<name>A0A0D6EKD7_SPOSA</name>
<reference evidence="3" key="1">
    <citation type="submission" date="2015-02" db="EMBL/GenBank/DDBJ databases">
        <authorList>
            <person name="Gon?alves P."/>
        </authorList>
    </citation>
    <scope>NUCLEOTIDE SEQUENCE [LARGE SCALE GENOMIC DNA]</scope>
</reference>
<dbReference type="PANTHER" id="PTHR28161">
    <property type="entry name" value="ATP SYNTHASE SUBUNIT F, MITOCHONDRIAL"/>
    <property type="match status" value="1"/>
</dbReference>
<dbReference type="EMBL" id="CENE01000005">
    <property type="protein sequence ID" value="CEQ40105.1"/>
    <property type="molecule type" value="Genomic_DNA"/>
</dbReference>
<dbReference type="PANTHER" id="PTHR28161:SF1">
    <property type="entry name" value="ATP SYNTHASE SUBUNIT F, MITOCHONDRIAL"/>
    <property type="match status" value="1"/>
</dbReference>